<protein>
    <recommendedName>
        <fullName evidence="2">VWFA domain-containing protein</fullName>
    </recommendedName>
</protein>
<dbReference type="Pfam" id="PF13519">
    <property type="entry name" value="VWA_2"/>
    <property type="match status" value="1"/>
</dbReference>
<dbReference type="PANTHER" id="PTHR37947">
    <property type="entry name" value="BLL2462 PROTEIN"/>
    <property type="match status" value="1"/>
</dbReference>
<dbReference type="PANTHER" id="PTHR37947:SF2">
    <property type="entry name" value="VON WILLEBRAND FACTOR TYPE A"/>
    <property type="match status" value="1"/>
</dbReference>
<gene>
    <name evidence="3" type="ORF">IO99_17645</name>
</gene>
<dbReference type="PROSITE" id="PS50234">
    <property type="entry name" value="VWFA"/>
    <property type="match status" value="1"/>
</dbReference>
<comment type="caution">
    <text evidence="3">The sequence shown here is derived from an EMBL/GenBank/DDBJ whole genome shotgun (WGS) entry which is preliminary data.</text>
</comment>
<dbReference type="AlphaFoldDB" id="A0A084J7J8"/>
<dbReference type="SUPFAM" id="SSF53300">
    <property type="entry name" value="vWA-like"/>
    <property type="match status" value="1"/>
</dbReference>
<dbReference type="Gene3D" id="3.40.50.410">
    <property type="entry name" value="von Willebrand factor, type A domain"/>
    <property type="match status" value="1"/>
</dbReference>
<sequence>MNFEIEKVYLLFLIPIILMVMYLISKKIKLKDKGINFININRFIIITILILAMCNISISVKTKDSSTIFLLDLSHSMSNYKGEIKEFVKSAIEASPSNNKIGIVTFGENQEIEQFLTYSKSFNDIQTSPIGNTTNIEEAIKFSLSMFKDSNYKRVVLITDGKENQGDILETSTYFKDNQIDFQVYKVDSEQVEDVYIEDIDILDKVAIGEEFSVTVNIKSNIKTKSRISVYSGREKKK</sequence>
<evidence type="ECO:0000259" key="2">
    <source>
        <dbReference type="PROSITE" id="PS50234"/>
    </source>
</evidence>
<evidence type="ECO:0000256" key="1">
    <source>
        <dbReference type="SAM" id="Phobius"/>
    </source>
</evidence>
<keyword evidence="1" id="KW-0472">Membrane</keyword>
<keyword evidence="1" id="KW-0812">Transmembrane</keyword>
<dbReference type="Proteomes" id="UP000028542">
    <property type="component" value="Unassembled WGS sequence"/>
</dbReference>
<dbReference type="RefSeq" id="WP_035135547.1">
    <property type="nucleotide sequence ID" value="NZ_JPMD01000052.1"/>
</dbReference>
<dbReference type="STRING" id="318464.IO99_17645"/>
<feature type="transmembrane region" description="Helical" evidence="1">
    <location>
        <begin position="37"/>
        <end position="58"/>
    </location>
</feature>
<reference evidence="3 4" key="1">
    <citation type="submission" date="2014-07" db="EMBL/GenBank/DDBJ databases">
        <title>Draft genome of Clostridium sulfidigenes 113A isolated from sediments associated with methane hydrate from Krishna Godavari basin.</title>
        <authorList>
            <person name="Honkalas V.S."/>
            <person name="Dabir A.P."/>
            <person name="Arora P."/>
            <person name="Dhakephalkar P.K."/>
        </authorList>
    </citation>
    <scope>NUCLEOTIDE SEQUENCE [LARGE SCALE GENOMIC DNA]</scope>
    <source>
        <strain evidence="3 4">113A</strain>
    </source>
</reference>
<feature type="transmembrane region" description="Helical" evidence="1">
    <location>
        <begin position="6"/>
        <end position="25"/>
    </location>
</feature>
<proteinExistence type="predicted"/>
<dbReference type="EMBL" id="JPMD01000052">
    <property type="protein sequence ID" value="KEZ84932.1"/>
    <property type="molecule type" value="Genomic_DNA"/>
</dbReference>
<dbReference type="eggNOG" id="COG2304">
    <property type="taxonomic scope" value="Bacteria"/>
</dbReference>
<name>A0A084J7J8_9CLOT</name>
<dbReference type="SMART" id="SM00327">
    <property type="entry name" value="VWA"/>
    <property type="match status" value="1"/>
</dbReference>
<accession>A0A084J7J8</accession>
<dbReference type="InterPro" id="IPR002035">
    <property type="entry name" value="VWF_A"/>
</dbReference>
<evidence type="ECO:0000313" key="4">
    <source>
        <dbReference type="Proteomes" id="UP000028542"/>
    </source>
</evidence>
<organism evidence="3 4">
    <name type="scientific">Clostridium sulfidigenes</name>
    <dbReference type="NCBI Taxonomy" id="318464"/>
    <lineage>
        <taxon>Bacteria</taxon>
        <taxon>Bacillati</taxon>
        <taxon>Bacillota</taxon>
        <taxon>Clostridia</taxon>
        <taxon>Eubacteriales</taxon>
        <taxon>Clostridiaceae</taxon>
        <taxon>Clostridium</taxon>
    </lineage>
</organism>
<dbReference type="CDD" id="cd00198">
    <property type="entry name" value="vWFA"/>
    <property type="match status" value="1"/>
</dbReference>
<feature type="domain" description="VWFA" evidence="2">
    <location>
        <begin position="66"/>
        <end position="207"/>
    </location>
</feature>
<evidence type="ECO:0000313" key="3">
    <source>
        <dbReference type="EMBL" id="KEZ84932.1"/>
    </source>
</evidence>
<keyword evidence="4" id="KW-1185">Reference proteome</keyword>
<keyword evidence="1" id="KW-1133">Transmembrane helix</keyword>
<dbReference type="InterPro" id="IPR036465">
    <property type="entry name" value="vWFA_dom_sf"/>
</dbReference>